<comment type="caution">
    <text evidence="1">The sequence shown here is derived from an EMBL/GenBank/DDBJ whole genome shotgun (WGS) entry which is preliminary data.</text>
</comment>
<organism evidence="1 2">
    <name type="scientific">Racocetra persica</name>
    <dbReference type="NCBI Taxonomy" id="160502"/>
    <lineage>
        <taxon>Eukaryota</taxon>
        <taxon>Fungi</taxon>
        <taxon>Fungi incertae sedis</taxon>
        <taxon>Mucoromycota</taxon>
        <taxon>Glomeromycotina</taxon>
        <taxon>Glomeromycetes</taxon>
        <taxon>Diversisporales</taxon>
        <taxon>Gigasporaceae</taxon>
        <taxon>Racocetra</taxon>
    </lineage>
</organism>
<reference evidence="1" key="1">
    <citation type="submission" date="2021-06" db="EMBL/GenBank/DDBJ databases">
        <authorList>
            <person name="Kallberg Y."/>
            <person name="Tangrot J."/>
            <person name="Rosling A."/>
        </authorList>
    </citation>
    <scope>NUCLEOTIDE SEQUENCE</scope>
    <source>
        <strain evidence="1">MA461A</strain>
    </source>
</reference>
<sequence>MQIIDKTFKKFEQAKETFKKAKAEKTFKKAEDEYLEILESLFKVACASDDYEKVFKFLKVIQYEGNNFTKSQVKHKIEMHLLGGFGYKQNIVKARQLVQEASNLGLTSANV</sequence>
<name>A0ACA9KDF0_9GLOM</name>
<evidence type="ECO:0000313" key="1">
    <source>
        <dbReference type="EMBL" id="CAG8467074.1"/>
    </source>
</evidence>
<dbReference type="EMBL" id="CAJVQC010000317">
    <property type="protein sequence ID" value="CAG8467074.1"/>
    <property type="molecule type" value="Genomic_DNA"/>
</dbReference>
<accession>A0ACA9KDF0</accession>
<gene>
    <name evidence="1" type="ORF">RPERSI_LOCUS408</name>
</gene>
<dbReference type="Proteomes" id="UP000789920">
    <property type="component" value="Unassembled WGS sequence"/>
</dbReference>
<proteinExistence type="predicted"/>
<keyword evidence="2" id="KW-1185">Reference proteome</keyword>
<evidence type="ECO:0000313" key="2">
    <source>
        <dbReference type="Proteomes" id="UP000789920"/>
    </source>
</evidence>
<protein>
    <submittedName>
        <fullName evidence="1">17401_t:CDS:1</fullName>
    </submittedName>
</protein>